<evidence type="ECO:0000256" key="2">
    <source>
        <dbReference type="ARBA" id="ARBA00022475"/>
    </source>
</evidence>
<dbReference type="Gene3D" id="3.40.720.10">
    <property type="entry name" value="Alkaline Phosphatase, subunit A"/>
    <property type="match status" value="1"/>
</dbReference>
<feature type="transmembrane region" description="Helical" evidence="6">
    <location>
        <begin position="6"/>
        <end position="22"/>
    </location>
</feature>
<evidence type="ECO:0000256" key="3">
    <source>
        <dbReference type="ARBA" id="ARBA00022692"/>
    </source>
</evidence>
<sequence>MPLSTLIVLPLFIIAIVFATFFKQKKWQFLSITLFTVFIVMELTSIYFSGGFIDYQFYVNLNVNDIIEGLFIFKLQAALVIVVFFTLIFLLSKLANWCKHKCPLIVRLLLAVIAIVSISYHNGPLSRLYEIYQVTSAPRKPFDQALQSLNMTNYTNKNQLVSHQGKNIIVLSLESFEQGFFDFDNITPNLRQLRQDYTFFANMPMSPGSSWTTASMYTYMTGMPFLIGGYTTSPLMRADKTNLVSLGDVLKQAGYQTRYVMASPDFAGIGHTAELFGMQVISEKNYVGQYPAAPFGLYDKDIFDVAQKQISEMREANKPFALFVSTVSTHAPNGFDDERMRSVISPKADNMSFVAASLDHNLGLFIQQLKDKGLLENTVFYIFPDHLMMGSGTPTINRLSQKERKLYLLTNARTQDLQKTPDQTIYQIDLPRLILNGAQIESNAKFLTDYLTKPNFDKKQFIEQNKSNIATINNSAQVFK</sequence>
<evidence type="ECO:0000313" key="9">
    <source>
        <dbReference type="Proteomes" id="UP000199670"/>
    </source>
</evidence>
<evidence type="ECO:0000259" key="7">
    <source>
        <dbReference type="Pfam" id="PF00884"/>
    </source>
</evidence>
<evidence type="ECO:0000313" key="8">
    <source>
        <dbReference type="EMBL" id="SCB75632.1"/>
    </source>
</evidence>
<dbReference type="GO" id="GO:0005886">
    <property type="term" value="C:plasma membrane"/>
    <property type="evidence" value="ECO:0007669"/>
    <property type="project" value="UniProtKB-SubCell"/>
</dbReference>
<proteinExistence type="predicted"/>
<dbReference type="RefSeq" id="WP_091346218.1">
    <property type="nucleotide sequence ID" value="NZ_FMAQ01000001.1"/>
</dbReference>
<keyword evidence="8" id="KW-0808">Transferase</keyword>
<accession>A0A1C3Z027</accession>
<evidence type="ECO:0000256" key="6">
    <source>
        <dbReference type="SAM" id="Phobius"/>
    </source>
</evidence>
<keyword evidence="2" id="KW-1003">Cell membrane</keyword>
<feature type="transmembrane region" description="Helical" evidence="6">
    <location>
        <begin position="29"/>
        <end position="50"/>
    </location>
</feature>
<gene>
    <name evidence="8" type="ORF">GA0061081_101190</name>
</gene>
<feature type="transmembrane region" description="Helical" evidence="6">
    <location>
        <begin position="70"/>
        <end position="92"/>
    </location>
</feature>
<dbReference type="STRING" id="1798182.GA0061081_101190"/>
<organism evidence="8 9">
    <name type="scientific">Gilliamella bombicola</name>
    <dbReference type="NCBI Taxonomy" id="1798182"/>
    <lineage>
        <taxon>Bacteria</taxon>
        <taxon>Pseudomonadati</taxon>
        <taxon>Pseudomonadota</taxon>
        <taxon>Gammaproteobacteria</taxon>
        <taxon>Orbales</taxon>
        <taxon>Orbaceae</taxon>
        <taxon>Gilliamella</taxon>
    </lineage>
</organism>
<dbReference type="GO" id="GO:0016740">
    <property type="term" value="F:transferase activity"/>
    <property type="evidence" value="ECO:0007669"/>
    <property type="project" value="UniProtKB-KW"/>
</dbReference>
<name>A0A1C3Z027_9GAMM</name>
<dbReference type="PANTHER" id="PTHR47371:SF3">
    <property type="entry name" value="PHOSPHOGLYCEROL TRANSFERASE I"/>
    <property type="match status" value="1"/>
</dbReference>
<keyword evidence="9" id="KW-1185">Reference proteome</keyword>
<dbReference type="InterPro" id="IPR017850">
    <property type="entry name" value="Alkaline_phosphatase_core_sf"/>
</dbReference>
<keyword evidence="4 6" id="KW-1133">Transmembrane helix</keyword>
<dbReference type="EMBL" id="FMAQ01000001">
    <property type="protein sequence ID" value="SCB75632.1"/>
    <property type="molecule type" value="Genomic_DNA"/>
</dbReference>
<dbReference type="PANTHER" id="PTHR47371">
    <property type="entry name" value="LIPOTEICHOIC ACID SYNTHASE"/>
    <property type="match status" value="1"/>
</dbReference>
<keyword evidence="5 6" id="KW-0472">Membrane</keyword>
<dbReference type="CDD" id="cd16015">
    <property type="entry name" value="LTA_synthase"/>
    <property type="match status" value="1"/>
</dbReference>
<dbReference type="SUPFAM" id="SSF53649">
    <property type="entry name" value="Alkaline phosphatase-like"/>
    <property type="match status" value="1"/>
</dbReference>
<comment type="subcellular location">
    <subcellularLocation>
        <location evidence="1">Cell membrane</location>
        <topology evidence="1">Multi-pass membrane protein</topology>
    </subcellularLocation>
</comment>
<feature type="transmembrane region" description="Helical" evidence="6">
    <location>
        <begin position="104"/>
        <end position="121"/>
    </location>
</feature>
<reference evidence="9" key="1">
    <citation type="submission" date="2016-08" db="EMBL/GenBank/DDBJ databases">
        <authorList>
            <person name="Varghese N."/>
            <person name="Submissions Spin"/>
        </authorList>
    </citation>
    <scope>NUCLEOTIDE SEQUENCE [LARGE SCALE GENOMIC DNA]</scope>
    <source>
        <strain evidence="9">R-53248</strain>
    </source>
</reference>
<dbReference type="AlphaFoldDB" id="A0A1C3Z027"/>
<feature type="domain" description="Sulfatase N-terminal" evidence="7">
    <location>
        <begin position="166"/>
        <end position="391"/>
    </location>
</feature>
<evidence type="ECO:0000256" key="5">
    <source>
        <dbReference type="ARBA" id="ARBA00023136"/>
    </source>
</evidence>
<dbReference type="InterPro" id="IPR000917">
    <property type="entry name" value="Sulfatase_N"/>
</dbReference>
<keyword evidence="3 6" id="KW-0812">Transmembrane</keyword>
<evidence type="ECO:0000256" key="4">
    <source>
        <dbReference type="ARBA" id="ARBA00022989"/>
    </source>
</evidence>
<dbReference type="Proteomes" id="UP000199670">
    <property type="component" value="Unassembled WGS sequence"/>
</dbReference>
<dbReference type="Pfam" id="PF00884">
    <property type="entry name" value="Sulfatase"/>
    <property type="match status" value="1"/>
</dbReference>
<dbReference type="InterPro" id="IPR050448">
    <property type="entry name" value="OpgB/LTA_synthase_biosynth"/>
</dbReference>
<evidence type="ECO:0000256" key="1">
    <source>
        <dbReference type="ARBA" id="ARBA00004651"/>
    </source>
</evidence>
<dbReference type="OrthoDB" id="9760224at2"/>
<protein>
    <submittedName>
        <fullName evidence="8">Phosphoglycerol transferase</fullName>
    </submittedName>
</protein>